<dbReference type="PIRSF" id="PIRSF004930">
    <property type="entry name" value="Tln_factor_SUA5"/>
    <property type="match status" value="1"/>
</dbReference>
<dbReference type="GO" id="GO:0000049">
    <property type="term" value="F:tRNA binding"/>
    <property type="evidence" value="ECO:0007669"/>
    <property type="project" value="TreeGrafter"/>
</dbReference>
<comment type="catalytic activity">
    <reaction evidence="12 13">
        <text>L-threonine + hydrogencarbonate + ATP = L-threonylcarbamoyladenylate + diphosphate + H2O</text>
        <dbReference type="Rhea" id="RHEA:36407"/>
        <dbReference type="ChEBI" id="CHEBI:15377"/>
        <dbReference type="ChEBI" id="CHEBI:17544"/>
        <dbReference type="ChEBI" id="CHEBI:30616"/>
        <dbReference type="ChEBI" id="CHEBI:33019"/>
        <dbReference type="ChEBI" id="CHEBI:57926"/>
        <dbReference type="ChEBI" id="CHEBI:73682"/>
        <dbReference type="EC" id="2.7.7.87"/>
    </reaction>
</comment>
<dbReference type="GO" id="GO:0008033">
    <property type="term" value="P:tRNA processing"/>
    <property type="evidence" value="ECO:0007669"/>
    <property type="project" value="UniProtKB-KW"/>
</dbReference>
<accession>A0A345ZCA2</accession>
<feature type="binding site" evidence="14">
    <location>
        <position position="143"/>
    </location>
    <ligand>
        <name>ATP</name>
        <dbReference type="ChEBI" id="CHEBI:30616"/>
    </ligand>
</feature>
<feature type="binding site" evidence="14">
    <location>
        <position position="230"/>
    </location>
    <ligand>
        <name>ATP</name>
        <dbReference type="ChEBI" id="CHEBI:30616"/>
    </ligand>
</feature>
<dbReference type="NCBIfam" id="TIGR00057">
    <property type="entry name" value="L-threonylcarbamoyladenylate synthase"/>
    <property type="match status" value="1"/>
</dbReference>
<dbReference type="Gene3D" id="3.40.50.11030">
    <property type="entry name" value="Threonylcarbamoyl-AMP synthase, C-terminal domain"/>
    <property type="match status" value="1"/>
</dbReference>
<keyword evidence="9 13" id="KW-0547">Nucleotide-binding</keyword>
<feature type="binding site" evidence="14">
    <location>
        <position position="141"/>
    </location>
    <ligand>
        <name>L-threonine</name>
        <dbReference type="ChEBI" id="CHEBI:57926"/>
    </ligand>
</feature>
<keyword evidence="10 13" id="KW-0067">ATP-binding</keyword>
<dbReference type="GO" id="GO:0003725">
    <property type="term" value="F:double-stranded RNA binding"/>
    <property type="evidence" value="ECO:0007669"/>
    <property type="project" value="UniProtKB-UniRule"/>
</dbReference>
<evidence type="ECO:0000313" key="17">
    <source>
        <dbReference type="Proteomes" id="UP000254834"/>
    </source>
</evidence>
<dbReference type="Proteomes" id="UP000254834">
    <property type="component" value="Chromosome"/>
</dbReference>
<feature type="binding site" evidence="14">
    <location>
        <position position="117"/>
    </location>
    <ligand>
        <name>ATP</name>
        <dbReference type="ChEBI" id="CHEBI:30616"/>
    </ligand>
</feature>
<protein>
    <recommendedName>
        <fullName evidence="4 13">Threonylcarbamoyl-AMP synthase</fullName>
        <shortName evidence="13">TC-AMP synthase</shortName>
        <ecNumber evidence="3 13">2.7.7.87</ecNumber>
    </recommendedName>
    <alternativeName>
        <fullName evidence="11 13">L-threonylcarbamoyladenylate synthase</fullName>
    </alternativeName>
</protein>
<feature type="binding site" evidence="14">
    <location>
        <position position="35"/>
    </location>
    <ligand>
        <name>L-threonine</name>
        <dbReference type="ChEBI" id="CHEBI:57926"/>
    </ligand>
</feature>
<dbReference type="AlphaFoldDB" id="A0A345ZCA2"/>
<dbReference type="EC" id="2.7.7.87" evidence="3 13"/>
<keyword evidence="5 13" id="KW-0963">Cytoplasm</keyword>
<dbReference type="RefSeq" id="WP_115585934.1">
    <property type="nucleotide sequence ID" value="NZ_CP025544.1"/>
</dbReference>
<feature type="binding site" evidence="14">
    <location>
        <position position="67"/>
    </location>
    <ligand>
        <name>L-threonine</name>
        <dbReference type="ChEBI" id="CHEBI:57926"/>
    </ligand>
</feature>
<dbReference type="InterPro" id="IPR017945">
    <property type="entry name" value="DHBP_synth_RibB-like_a/b_dom"/>
</dbReference>
<sequence length="334" mass="36829">MNKKIKILDAVKEKDILQAVKIIQEGNLVAVPTETVYGLAADARNVDAVKKIFTVKNRPSNHPLIVHISSLDKLSQWATDIPPIVEVLAKNFWPGPLTLLLKKNDKVDDIITGGLSTIAVRIPNNKPLLQVLNLLDTGLAAPSANPHKRISPTTPEHVIAGLSGKIDAVLDDGPCNIGLESTILDLTHHNIRILRHGPITKKMIETVIGFAIESPLIHEESVSGNMKTHYQPYTKTSLMSLSEIETQISLLGNGEKKIGIIHYSDLKIACEDIKTIQLSNNKEQYSKFLYHALHELDKINASQILVETPPHNDSWSDVFDRLLKACAVDDSSSR</sequence>
<keyword evidence="7 13" id="KW-0819">tRNA processing</keyword>
<evidence type="ECO:0000259" key="15">
    <source>
        <dbReference type="PROSITE" id="PS51163"/>
    </source>
</evidence>
<dbReference type="SUPFAM" id="SSF55821">
    <property type="entry name" value="YrdC/RibB"/>
    <property type="match status" value="1"/>
</dbReference>
<name>A0A345ZCA2_9BACT</name>
<evidence type="ECO:0000256" key="6">
    <source>
        <dbReference type="ARBA" id="ARBA00022679"/>
    </source>
</evidence>
<dbReference type="GO" id="GO:0061710">
    <property type="term" value="F:L-threonylcarbamoyladenylate synthase"/>
    <property type="evidence" value="ECO:0007669"/>
    <property type="project" value="UniProtKB-EC"/>
</dbReference>
<evidence type="ECO:0000256" key="12">
    <source>
        <dbReference type="ARBA" id="ARBA00048366"/>
    </source>
</evidence>
<dbReference type="InterPro" id="IPR050156">
    <property type="entry name" value="TC-AMP_synthase_SUA5"/>
</dbReference>
<dbReference type="OrthoDB" id="9814580at2"/>
<evidence type="ECO:0000256" key="11">
    <source>
        <dbReference type="ARBA" id="ARBA00029774"/>
    </source>
</evidence>
<keyword evidence="8 13" id="KW-0548">Nucleotidyltransferase</keyword>
<dbReference type="InterPro" id="IPR010923">
    <property type="entry name" value="T(6)A37_SUA5"/>
</dbReference>
<dbReference type="GO" id="GO:0006450">
    <property type="term" value="P:regulation of translational fidelity"/>
    <property type="evidence" value="ECO:0007669"/>
    <property type="project" value="TreeGrafter"/>
</dbReference>
<dbReference type="Pfam" id="PF01300">
    <property type="entry name" value="Sua5_yciO_yrdC"/>
    <property type="match status" value="1"/>
</dbReference>
<evidence type="ECO:0000313" key="16">
    <source>
        <dbReference type="EMBL" id="AXK60919.1"/>
    </source>
</evidence>
<evidence type="ECO:0000256" key="9">
    <source>
        <dbReference type="ARBA" id="ARBA00022741"/>
    </source>
</evidence>
<evidence type="ECO:0000256" key="14">
    <source>
        <dbReference type="PIRSR" id="PIRSR004930-1"/>
    </source>
</evidence>
<keyword evidence="6 13" id="KW-0808">Transferase</keyword>
<feature type="binding site" evidence="14">
    <location>
        <position position="121"/>
    </location>
    <ligand>
        <name>L-threonine</name>
        <dbReference type="ChEBI" id="CHEBI:57926"/>
    </ligand>
</feature>
<reference evidence="16 17" key="1">
    <citation type="submission" date="2017-12" db="EMBL/GenBank/DDBJ databases">
        <title>Chromulinavorax destructans is a abundant pathogen of dominant heterotrophic picoflagllates.</title>
        <authorList>
            <person name="Deeg C.M."/>
            <person name="Zimmer M."/>
            <person name="Suttle C.A."/>
        </authorList>
    </citation>
    <scope>NUCLEOTIDE SEQUENCE [LARGE SCALE GENOMIC DNA]</scope>
    <source>
        <strain evidence="16 17">SeV1</strain>
    </source>
</reference>
<feature type="domain" description="YrdC-like" evidence="15">
    <location>
        <begin position="13"/>
        <end position="199"/>
    </location>
</feature>
<dbReference type="Gene3D" id="3.90.870.10">
    <property type="entry name" value="DHBP synthase"/>
    <property type="match status" value="1"/>
</dbReference>
<gene>
    <name evidence="16" type="ORF">C0J27_04195</name>
</gene>
<evidence type="ECO:0000256" key="2">
    <source>
        <dbReference type="ARBA" id="ARBA00007663"/>
    </source>
</evidence>
<proteinExistence type="inferred from homology"/>
<dbReference type="InterPro" id="IPR006070">
    <property type="entry name" value="Sua5-like_dom"/>
</dbReference>
<organism evidence="16 17">
    <name type="scientific">Candidatus Chromulinivorax destructor</name>
    <dbReference type="NCBI Taxonomy" id="2066483"/>
    <lineage>
        <taxon>Bacteria</taxon>
        <taxon>Candidatus Babelota</taxon>
        <taxon>Candidatus Babeliae</taxon>
        <taxon>Candidatus Babeliales</taxon>
        <taxon>Candidatus Chromulinivoraceae</taxon>
        <taxon>Candidatus Chromulinivorax</taxon>
    </lineage>
</organism>
<dbReference type="GO" id="GO:0005524">
    <property type="term" value="F:ATP binding"/>
    <property type="evidence" value="ECO:0007669"/>
    <property type="project" value="UniProtKB-UniRule"/>
</dbReference>
<comment type="subcellular location">
    <subcellularLocation>
        <location evidence="1 13">Cytoplasm</location>
    </subcellularLocation>
</comment>
<dbReference type="GO" id="GO:0005737">
    <property type="term" value="C:cytoplasm"/>
    <property type="evidence" value="ECO:0007669"/>
    <property type="project" value="UniProtKB-SubCell"/>
</dbReference>
<evidence type="ECO:0000256" key="5">
    <source>
        <dbReference type="ARBA" id="ARBA00022490"/>
    </source>
</evidence>
<evidence type="ECO:0000256" key="10">
    <source>
        <dbReference type="ARBA" id="ARBA00022840"/>
    </source>
</evidence>
<evidence type="ECO:0000256" key="13">
    <source>
        <dbReference type="PIRNR" id="PIRNR004930"/>
    </source>
</evidence>
<dbReference type="EMBL" id="CP025544">
    <property type="protein sequence ID" value="AXK60919.1"/>
    <property type="molecule type" value="Genomic_DNA"/>
</dbReference>
<keyword evidence="17" id="KW-1185">Reference proteome</keyword>
<comment type="similarity">
    <text evidence="2 13">Belongs to the SUA5 family.</text>
</comment>
<dbReference type="PANTHER" id="PTHR17490">
    <property type="entry name" value="SUA5"/>
    <property type="match status" value="1"/>
</dbReference>
<evidence type="ECO:0000256" key="7">
    <source>
        <dbReference type="ARBA" id="ARBA00022694"/>
    </source>
</evidence>
<evidence type="ECO:0000256" key="4">
    <source>
        <dbReference type="ARBA" id="ARBA00015492"/>
    </source>
</evidence>
<evidence type="ECO:0000256" key="1">
    <source>
        <dbReference type="ARBA" id="ARBA00004496"/>
    </source>
</evidence>
<dbReference type="Pfam" id="PF03481">
    <property type="entry name" value="Sua5_C"/>
    <property type="match status" value="1"/>
</dbReference>
<feature type="binding site" evidence="14">
    <location>
        <position position="58"/>
    </location>
    <ligand>
        <name>ATP</name>
        <dbReference type="ChEBI" id="CHEBI:30616"/>
    </ligand>
</feature>
<dbReference type="InterPro" id="IPR005145">
    <property type="entry name" value="Sua5_C"/>
</dbReference>
<feature type="binding site" evidence="14">
    <location>
        <position position="195"/>
    </location>
    <ligand>
        <name>ATP</name>
        <dbReference type="ChEBI" id="CHEBI:30616"/>
    </ligand>
</feature>
<dbReference type="PROSITE" id="PS51163">
    <property type="entry name" value="YRDC"/>
    <property type="match status" value="1"/>
</dbReference>
<dbReference type="KEGG" id="cdes:C0J27_04195"/>
<dbReference type="PANTHER" id="PTHR17490:SF16">
    <property type="entry name" value="THREONYLCARBAMOYL-AMP SYNTHASE"/>
    <property type="match status" value="1"/>
</dbReference>
<dbReference type="FunFam" id="3.90.870.10:FF:000009">
    <property type="entry name" value="Threonylcarbamoyl-AMP synthase, putative"/>
    <property type="match status" value="1"/>
</dbReference>
<feature type="binding site" evidence="14">
    <location>
        <position position="151"/>
    </location>
    <ligand>
        <name>ATP</name>
        <dbReference type="ChEBI" id="CHEBI:30616"/>
    </ligand>
</feature>
<dbReference type="InterPro" id="IPR038385">
    <property type="entry name" value="Sua5/YwlC_C"/>
</dbReference>
<feature type="binding site" evidence="14">
    <location>
        <position position="181"/>
    </location>
    <ligand>
        <name>L-threonine</name>
        <dbReference type="ChEBI" id="CHEBI:57926"/>
    </ligand>
</feature>
<comment type="function">
    <text evidence="13">Required for the formation of a threonylcarbamoyl group on adenosine at position 37 (t(6)A37) in tRNAs that read codons beginning with adenine.</text>
</comment>
<evidence type="ECO:0000256" key="3">
    <source>
        <dbReference type="ARBA" id="ARBA00012584"/>
    </source>
</evidence>
<evidence type="ECO:0000256" key="8">
    <source>
        <dbReference type="ARBA" id="ARBA00022695"/>
    </source>
</evidence>